<dbReference type="PANTHER" id="PTHR40446">
    <property type="entry name" value="N-ACETYLGLUCOSAMINE-1-PHOSPHODIESTER ALPHA-N-ACETYLGLUCOSAMINIDASE"/>
    <property type="match status" value="1"/>
</dbReference>
<dbReference type="KEGG" id="amic:Ami3637_10480"/>
<dbReference type="RefSeq" id="WP_162362542.1">
    <property type="nucleotide sequence ID" value="NZ_CP047591.1"/>
</dbReference>
<sequence>MKKIFNIIRKWPPCWWAVTYSVVLIGFTVLVLLSTFVIESKQVSGIANSGTDVKNTQPAALISDQSYKDSNIDIKLSKKRVNNTSVYIADIQVSSVAYLKAAFADNSYGRNIKQTTSEMAEKNKAILAINGDYYGFRDYGYVLRNGTLYRSNYGNSEDESFVVYKDGSCGVITESQQDAKSLLKDGAVQVFSFGPVLIENGKVSVGEKEEVDQARNSNPRTAIGMISPLHYVIAVSDGRTKESQGLTLYQLAQIMKDQGCTEAYNLDGGGSSTLYFNGKVINNPTDGRKKGEREVSDIVYIGY</sequence>
<accession>A0A6P1MP55</accession>
<dbReference type="AlphaFoldDB" id="A0A6P1MP55"/>
<reference evidence="3 4" key="1">
    <citation type="submission" date="2020-01" db="EMBL/GenBank/DDBJ databases">
        <title>Genomic analysis of Aminipila sp. CBA3637.</title>
        <authorList>
            <person name="Kim Y.B."/>
            <person name="Roh S.W."/>
        </authorList>
    </citation>
    <scope>NUCLEOTIDE SEQUENCE [LARGE SCALE GENOMIC DNA]</scope>
    <source>
        <strain evidence="3 4">CBA3637</strain>
    </source>
</reference>
<dbReference type="Pfam" id="PF09992">
    <property type="entry name" value="NAGPA"/>
    <property type="match status" value="1"/>
</dbReference>
<name>A0A6P1MP55_9FIRM</name>
<proteinExistence type="predicted"/>
<dbReference type="EMBL" id="CP047591">
    <property type="protein sequence ID" value="QHI72775.1"/>
    <property type="molecule type" value="Genomic_DNA"/>
</dbReference>
<organism evidence="3 4">
    <name type="scientific">Aminipila terrae</name>
    <dbReference type="NCBI Taxonomy" id="2697030"/>
    <lineage>
        <taxon>Bacteria</taxon>
        <taxon>Bacillati</taxon>
        <taxon>Bacillota</taxon>
        <taxon>Clostridia</taxon>
        <taxon>Peptostreptococcales</taxon>
        <taxon>Anaerovoracaceae</taxon>
        <taxon>Aminipila</taxon>
    </lineage>
</organism>
<keyword evidence="1" id="KW-1133">Transmembrane helix</keyword>
<evidence type="ECO:0000256" key="1">
    <source>
        <dbReference type="SAM" id="Phobius"/>
    </source>
</evidence>
<dbReference type="Proteomes" id="UP000463883">
    <property type="component" value="Chromosome"/>
</dbReference>
<evidence type="ECO:0000259" key="2">
    <source>
        <dbReference type="Pfam" id="PF09992"/>
    </source>
</evidence>
<dbReference type="PANTHER" id="PTHR40446:SF2">
    <property type="entry name" value="N-ACETYLGLUCOSAMINE-1-PHOSPHODIESTER ALPHA-N-ACETYLGLUCOSAMINIDASE"/>
    <property type="match status" value="1"/>
</dbReference>
<keyword evidence="4" id="KW-1185">Reference proteome</keyword>
<feature type="transmembrane region" description="Helical" evidence="1">
    <location>
        <begin position="12"/>
        <end position="38"/>
    </location>
</feature>
<protein>
    <submittedName>
        <fullName evidence="3">Phosphodiester glycosidase family protein</fullName>
    </submittedName>
</protein>
<gene>
    <name evidence="3" type="ORF">Ami3637_10480</name>
</gene>
<dbReference type="GO" id="GO:0016798">
    <property type="term" value="F:hydrolase activity, acting on glycosyl bonds"/>
    <property type="evidence" value="ECO:0007669"/>
    <property type="project" value="UniProtKB-KW"/>
</dbReference>
<dbReference type="InterPro" id="IPR018711">
    <property type="entry name" value="NAGPA"/>
</dbReference>
<evidence type="ECO:0000313" key="3">
    <source>
        <dbReference type="EMBL" id="QHI72775.1"/>
    </source>
</evidence>
<evidence type="ECO:0000313" key="4">
    <source>
        <dbReference type="Proteomes" id="UP000463883"/>
    </source>
</evidence>
<keyword evidence="1" id="KW-0472">Membrane</keyword>
<keyword evidence="3" id="KW-0378">Hydrolase</keyword>
<keyword evidence="1" id="KW-0812">Transmembrane</keyword>
<keyword evidence="3" id="KW-0326">Glycosidase</keyword>
<feature type="domain" description="Phosphodiester glycosidase" evidence="2">
    <location>
        <begin position="123"/>
        <end position="301"/>
    </location>
</feature>